<dbReference type="OrthoDB" id="337575at2759"/>
<keyword evidence="8" id="KW-0496">Mitochondrion</keyword>
<dbReference type="InterPro" id="IPR044592">
    <property type="entry name" value="RING1A/B"/>
</dbReference>
<gene>
    <name evidence="7" type="ORF">PBRA_000666</name>
    <name evidence="8" type="ORF">PLBR_LOCUS4842</name>
</gene>
<dbReference type="SUPFAM" id="SSF57850">
    <property type="entry name" value="RING/U-box"/>
    <property type="match status" value="1"/>
</dbReference>
<sequence>MKAKKAAAGGRTSEVVVVVPQRANDADLTCAVCMSVINEAWTVKECLHRFCHQCIEQSLRFSGPQCPACRVKCPSHRSLRQDKAFDAIISSFYPDLEKQQELQDKYVQEVIQAHNSRAHAESVAKGVSKQLVHRSKQSRSIRDPLASEASVFRRPQKRKHGRRMTRPILLCLQRHPESADCGPRVRQFFDAPRQATLSQIAEIVRTWLPDSVKAVEFYAVRNPDPENPTACREAASLANTSRKLERLDPRNRFEDIAYYFGNGVEGEVTVTYGSARP</sequence>
<evidence type="ECO:0000256" key="4">
    <source>
        <dbReference type="PROSITE-ProRule" id="PRU00175"/>
    </source>
</evidence>
<dbReference type="InterPro" id="IPR013083">
    <property type="entry name" value="Znf_RING/FYVE/PHD"/>
</dbReference>
<evidence type="ECO:0000313" key="8">
    <source>
        <dbReference type="EMBL" id="SPQ97627.1"/>
    </source>
</evidence>
<keyword evidence="2 4" id="KW-0863">Zinc-finger</keyword>
<dbReference type="EMBL" id="CDSF01000079">
    <property type="protein sequence ID" value="CEO97321.1"/>
    <property type="molecule type" value="Genomic_DNA"/>
</dbReference>
<evidence type="ECO:0000256" key="5">
    <source>
        <dbReference type="SAM" id="MobiDB-lite"/>
    </source>
</evidence>
<dbReference type="InterPro" id="IPR001841">
    <property type="entry name" value="Znf_RING"/>
</dbReference>
<evidence type="ECO:0000313" key="7">
    <source>
        <dbReference type="EMBL" id="CEO97321.1"/>
    </source>
</evidence>
<geneLocation type="mitochondrion" evidence="8"/>
<dbReference type="SMART" id="SM00184">
    <property type="entry name" value="RING"/>
    <property type="match status" value="1"/>
</dbReference>
<dbReference type="STRING" id="37360.A0A0G4IQ93"/>
<dbReference type="PANTHER" id="PTHR46537">
    <property type="entry name" value="OS11G0578200 PROTEIN"/>
    <property type="match status" value="1"/>
</dbReference>
<reference evidence="8 10" key="2">
    <citation type="submission" date="2018-03" db="EMBL/GenBank/DDBJ databases">
        <authorList>
            <person name="Fogelqvist J."/>
        </authorList>
    </citation>
    <scope>NUCLEOTIDE SEQUENCE [LARGE SCALE GENOMIC DNA]</scope>
</reference>
<dbReference type="GO" id="GO:0016567">
    <property type="term" value="P:protein ubiquitination"/>
    <property type="evidence" value="ECO:0007669"/>
    <property type="project" value="UniProtKB-UniPathway"/>
</dbReference>
<dbReference type="GO" id="GO:0008270">
    <property type="term" value="F:zinc ion binding"/>
    <property type="evidence" value="ECO:0007669"/>
    <property type="project" value="UniProtKB-KW"/>
</dbReference>
<keyword evidence="3" id="KW-0862">Zinc</keyword>
<proteinExistence type="predicted"/>
<evidence type="ECO:0000256" key="3">
    <source>
        <dbReference type="ARBA" id="ARBA00022833"/>
    </source>
</evidence>
<evidence type="ECO:0000313" key="9">
    <source>
        <dbReference type="Proteomes" id="UP000039324"/>
    </source>
</evidence>
<reference evidence="7 9" key="1">
    <citation type="submission" date="2015-02" db="EMBL/GenBank/DDBJ databases">
        <authorList>
            <person name="Chooi Y.-H."/>
        </authorList>
    </citation>
    <scope>NUCLEOTIDE SEQUENCE [LARGE SCALE GENOMIC DNA]</scope>
    <source>
        <strain evidence="7">E3</strain>
    </source>
</reference>
<dbReference type="Proteomes" id="UP000290189">
    <property type="component" value="Unassembled WGS sequence"/>
</dbReference>
<evidence type="ECO:0000256" key="1">
    <source>
        <dbReference type="ARBA" id="ARBA00022723"/>
    </source>
</evidence>
<keyword evidence="9" id="KW-1185">Reference proteome</keyword>
<dbReference type="AlphaFoldDB" id="A0A0G4IQ93"/>
<keyword evidence="1" id="KW-0479">Metal-binding</keyword>
<dbReference type="InterPro" id="IPR017907">
    <property type="entry name" value="Znf_RING_CS"/>
</dbReference>
<protein>
    <recommendedName>
        <fullName evidence="6">RING-type domain-containing protein</fullName>
    </recommendedName>
</protein>
<dbReference type="PROSITE" id="PS50089">
    <property type="entry name" value="ZF_RING_2"/>
    <property type="match status" value="1"/>
</dbReference>
<evidence type="ECO:0000256" key="2">
    <source>
        <dbReference type="ARBA" id="ARBA00022771"/>
    </source>
</evidence>
<feature type="domain" description="RING-type" evidence="6">
    <location>
        <begin position="30"/>
        <end position="70"/>
    </location>
</feature>
<feature type="region of interest" description="Disordered" evidence="5">
    <location>
        <begin position="133"/>
        <end position="162"/>
    </location>
</feature>
<dbReference type="Proteomes" id="UP000039324">
    <property type="component" value="Unassembled WGS sequence"/>
</dbReference>
<dbReference type="PANTHER" id="PTHR46537:SF3">
    <property type="entry name" value="E3 UBIQUITIN-PROTEIN LIGASE RING1A"/>
    <property type="match status" value="1"/>
</dbReference>
<dbReference type="EMBL" id="OVEO01000008">
    <property type="protein sequence ID" value="SPQ97627.1"/>
    <property type="molecule type" value="Genomic_DNA"/>
</dbReference>
<dbReference type="UniPathway" id="UPA00143"/>
<dbReference type="Gene3D" id="3.30.40.10">
    <property type="entry name" value="Zinc/RING finger domain, C3HC4 (zinc finger)"/>
    <property type="match status" value="1"/>
</dbReference>
<accession>A0A0G4IQ93</accession>
<name>A0A0G4IQ93_PLABS</name>
<organism evidence="7 9">
    <name type="scientific">Plasmodiophora brassicae</name>
    <name type="common">Clubroot disease agent</name>
    <dbReference type="NCBI Taxonomy" id="37360"/>
    <lineage>
        <taxon>Eukaryota</taxon>
        <taxon>Sar</taxon>
        <taxon>Rhizaria</taxon>
        <taxon>Endomyxa</taxon>
        <taxon>Phytomyxea</taxon>
        <taxon>Plasmodiophorida</taxon>
        <taxon>Plasmodiophoridae</taxon>
        <taxon>Plasmodiophora</taxon>
    </lineage>
</organism>
<dbReference type="Pfam" id="PF13923">
    <property type="entry name" value="zf-C3HC4_2"/>
    <property type="match status" value="1"/>
</dbReference>
<dbReference type="CDD" id="cd16531">
    <property type="entry name" value="RING-HC_RING1-like"/>
    <property type="match status" value="1"/>
</dbReference>
<dbReference type="PROSITE" id="PS00518">
    <property type="entry name" value="ZF_RING_1"/>
    <property type="match status" value="1"/>
</dbReference>
<evidence type="ECO:0000313" key="10">
    <source>
        <dbReference type="Proteomes" id="UP000290189"/>
    </source>
</evidence>
<evidence type="ECO:0000259" key="6">
    <source>
        <dbReference type="PROSITE" id="PS50089"/>
    </source>
</evidence>